<keyword evidence="1" id="KW-0175">Coiled coil</keyword>
<name>A0A2W7NNW8_9BURK</name>
<evidence type="ECO:0000256" key="1">
    <source>
        <dbReference type="SAM" id="Coils"/>
    </source>
</evidence>
<gene>
    <name evidence="2" type="ORF">C7416_11477</name>
</gene>
<dbReference type="EMBL" id="QKZN01000014">
    <property type="protein sequence ID" value="PZX22742.1"/>
    <property type="molecule type" value="Genomic_DNA"/>
</dbReference>
<protein>
    <submittedName>
        <fullName evidence="2">Uncharacterized protein</fullName>
    </submittedName>
</protein>
<feature type="coiled-coil region" evidence="1">
    <location>
        <begin position="8"/>
        <end position="45"/>
    </location>
</feature>
<proteinExistence type="predicted"/>
<accession>A0A2W7NNW8</accession>
<evidence type="ECO:0000313" key="2">
    <source>
        <dbReference type="EMBL" id="PZX22742.1"/>
    </source>
</evidence>
<dbReference type="Proteomes" id="UP000249638">
    <property type="component" value="Unassembled WGS sequence"/>
</dbReference>
<keyword evidence="3" id="KW-1185">Reference proteome</keyword>
<reference evidence="2" key="1">
    <citation type="submission" date="2018-06" db="EMBL/GenBank/DDBJ databases">
        <title>Genomic Encyclopedia of Type Strains, Phase IV (KMG-V): Genome sequencing to study the core and pangenomes of soil and plant-associated prokaryotes.</title>
        <authorList>
            <person name="Whitman W."/>
        </authorList>
    </citation>
    <scope>NUCLEOTIDE SEQUENCE [LARGE SCALE GENOMIC DNA]</scope>
    <source>
        <strain evidence="2">MLR2-44</strain>
    </source>
</reference>
<evidence type="ECO:0000313" key="3">
    <source>
        <dbReference type="Proteomes" id="UP000249638"/>
    </source>
</evidence>
<organism evidence="2 3">
    <name type="scientific">Cupriavidus phytorum</name>
    <dbReference type="NCBI Taxonomy" id="3024399"/>
    <lineage>
        <taxon>Bacteria</taxon>
        <taxon>Pseudomonadati</taxon>
        <taxon>Pseudomonadota</taxon>
        <taxon>Betaproteobacteria</taxon>
        <taxon>Burkholderiales</taxon>
        <taxon>Burkholderiaceae</taxon>
        <taxon>Cupriavidus</taxon>
    </lineage>
</organism>
<dbReference type="AlphaFoldDB" id="A0A2W7NNW8"/>
<sequence>MQPGVEPLRSIEEDLQDLDETDQAIERLSNRIDAQQLRVAQLKRERINADTAESMLANMRASLKQLVMHRALVVHAMARRSAGRTRVARFQN</sequence>
<comment type="caution">
    <text evidence="2">The sequence shown here is derived from an EMBL/GenBank/DDBJ whole genome shotgun (WGS) entry which is preliminary data.</text>
</comment>